<protein>
    <recommendedName>
        <fullName evidence="1">HD-GYP domain-containing protein</fullName>
    </recommendedName>
</protein>
<proteinExistence type="predicted"/>
<evidence type="ECO:0000313" key="3">
    <source>
        <dbReference type="Proteomes" id="UP000191418"/>
    </source>
</evidence>
<dbReference type="Pfam" id="PF13487">
    <property type="entry name" value="HD_5"/>
    <property type="match status" value="1"/>
</dbReference>
<organism evidence="2 3">
    <name type="scientific">Oceanospirillum multiglobuliferum</name>
    <dbReference type="NCBI Taxonomy" id="64969"/>
    <lineage>
        <taxon>Bacteria</taxon>
        <taxon>Pseudomonadati</taxon>
        <taxon>Pseudomonadota</taxon>
        <taxon>Gammaproteobacteria</taxon>
        <taxon>Oceanospirillales</taxon>
        <taxon>Oceanospirillaceae</taxon>
        <taxon>Oceanospirillum</taxon>
    </lineage>
</organism>
<dbReference type="SUPFAM" id="SSF109604">
    <property type="entry name" value="HD-domain/PDEase-like"/>
    <property type="match status" value="1"/>
</dbReference>
<dbReference type="CDD" id="cd00077">
    <property type="entry name" value="HDc"/>
    <property type="match status" value="1"/>
</dbReference>
<dbReference type="PANTHER" id="PTHR43155:SF2">
    <property type="entry name" value="CYCLIC DI-GMP PHOSPHODIESTERASE PA4108"/>
    <property type="match status" value="1"/>
</dbReference>
<keyword evidence="3" id="KW-1185">Reference proteome</keyword>
<dbReference type="PROSITE" id="PS51832">
    <property type="entry name" value="HD_GYP"/>
    <property type="match status" value="1"/>
</dbReference>
<name>A0A1T4QN74_9GAMM</name>
<feature type="domain" description="HD-GYP" evidence="1">
    <location>
        <begin position="114"/>
        <end position="308"/>
    </location>
</feature>
<sequence>MADVSTEYQLNQTDEYVNHLAKVEETNAAKASENIYNDQGVLLLAKGATITEKVAGLLIQHQLKKELDQTIHVSNSLTVYDILNQILELVESNSELNLLHQQMDFEVTLRQLLFTKPIPSQILQRLTVMSRVMPEVYQRSLFSAWFTPLIAKRMNVPSHSFFSAFSAGLAHDIGLMHIEVEAATARHSLTYQQWRAVKTHPIVGRIILENRKIYDLDTLDAIADHHERSDRSGYPAVKAGKQINWLASIVALSDQLFEIYFDPEYGRKSLQAWIPFLEVNPATFGTKLSDTVLGLLKDPHISSHITSDPDLKPDLKKITSDNTQVSALFSVAAEINDIATHYPRSRLARGITDLIAQLRWVQDSAGLGSDHLQEWLEWSQKNPDTNDNIELVEIGELLADLRWRFRRLWSLAVELSWSAVLSAEHQTSLEKLYAQITPYLPCPGRFDLESFRAEAQADNTEPTPAPSES</sequence>
<gene>
    <name evidence="2" type="ORF">BTE48_03240</name>
</gene>
<dbReference type="STRING" id="64969.SAMN02745127_01954"/>
<dbReference type="Proteomes" id="UP000191418">
    <property type="component" value="Unassembled WGS sequence"/>
</dbReference>
<reference evidence="2 3" key="1">
    <citation type="submission" date="2017-01" db="EMBL/GenBank/DDBJ databases">
        <title>Genome Sequencing of a Marine Spirillum, Oceanospirillum multiglobuliferum ATCC 33336, from Japan.</title>
        <authorList>
            <person name="Carney J.G."/>
            <person name="Trachtenberg A.M."/>
            <person name="Rheaume B.A."/>
            <person name="Linnane J.D."/>
            <person name="Pitts N.L."/>
            <person name="Mykles D.L."/>
            <person name="Maclea K.S."/>
        </authorList>
    </citation>
    <scope>NUCLEOTIDE SEQUENCE [LARGE SCALE GENOMIC DNA]</scope>
    <source>
        <strain evidence="2 3">ATCC 33336</strain>
    </source>
</reference>
<dbReference type="GO" id="GO:0008081">
    <property type="term" value="F:phosphoric diester hydrolase activity"/>
    <property type="evidence" value="ECO:0007669"/>
    <property type="project" value="UniProtKB-ARBA"/>
</dbReference>
<evidence type="ECO:0000313" key="2">
    <source>
        <dbReference type="EMBL" id="OPX56456.1"/>
    </source>
</evidence>
<comment type="caution">
    <text evidence="2">The sequence shown here is derived from an EMBL/GenBank/DDBJ whole genome shotgun (WGS) entry which is preliminary data.</text>
</comment>
<dbReference type="InterPro" id="IPR003607">
    <property type="entry name" value="HD/PDEase_dom"/>
</dbReference>
<dbReference type="AlphaFoldDB" id="A0A1T4QN74"/>
<dbReference type="Gene3D" id="1.10.3210.10">
    <property type="entry name" value="Hypothetical protein af1432"/>
    <property type="match status" value="1"/>
</dbReference>
<dbReference type="InterPro" id="IPR037522">
    <property type="entry name" value="HD_GYP_dom"/>
</dbReference>
<dbReference type="PANTHER" id="PTHR43155">
    <property type="entry name" value="CYCLIC DI-GMP PHOSPHODIESTERASE PA4108-RELATED"/>
    <property type="match status" value="1"/>
</dbReference>
<accession>A0A1T4QN74</accession>
<dbReference type="OrthoDB" id="9780948at2"/>
<dbReference type="RefSeq" id="WP_078745546.1">
    <property type="nucleotide sequence ID" value="NZ_FUXG01000012.1"/>
</dbReference>
<dbReference type="EMBL" id="MTSM01000003">
    <property type="protein sequence ID" value="OPX56456.1"/>
    <property type="molecule type" value="Genomic_DNA"/>
</dbReference>
<evidence type="ECO:0000259" key="1">
    <source>
        <dbReference type="PROSITE" id="PS51832"/>
    </source>
</evidence>